<keyword evidence="3" id="KW-1185">Reference proteome</keyword>
<evidence type="ECO:0000313" key="2">
    <source>
        <dbReference type="EMBL" id="MBA9003031.1"/>
    </source>
</evidence>
<evidence type="ECO:0000313" key="3">
    <source>
        <dbReference type="Proteomes" id="UP000539313"/>
    </source>
</evidence>
<dbReference type="EMBL" id="JACJII010000001">
    <property type="protein sequence ID" value="MBA9003031.1"/>
    <property type="molecule type" value="Genomic_DNA"/>
</dbReference>
<dbReference type="Proteomes" id="UP000539313">
    <property type="component" value="Unassembled WGS sequence"/>
</dbReference>
<dbReference type="Pfam" id="PF18722">
    <property type="entry name" value="MazG_C"/>
    <property type="match status" value="1"/>
</dbReference>
<comment type="caution">
    <text evidence="2">The sequence shown here is derived from an EMBL/GenBank/DDBJ whole genome shotgun (WGS) entry which is preliminary data.</text>
</comment>
<proteinExistence type="predicted"/>
<evidence type="ECO:0000259" key="1">
    <source>
        <dbReference type="Pfam" id="PF18722"/>
    </source>
</evidence>
<gene>
    <name evidence="2" type="ORF">HNR21_001913</name>
</gene>
<dbReference type="RefSeq" id="WP_182704910.1">
    <property type="nucleotide sequence ID" value="NZ_JACJII010000001.1"/>
</dbReference>
<protein>
    <recommendedName>
        <fullName evidence="1">MazG C-terminal domain-containing protein</fullName>
    </recommendedName>
</protein>
<reference evidence="2 3" key="1">
    <citation type="submission" date="2020-08" db="EMBL/GenBank/DDBJ databases">
        <title>Sequencing the genomes of 1000 actinobacteria strains.</title>
        <authorList>
            <person name="Klenk H.-P."/>
        </authorList>
    </citation>
    <scope>NUCLEOTIDE SEQUENCE [LARGE SCALE GENOMIC DNA]</scope>
    <source>
        <strain evidence="2 3">DSM 45823</strain>
    </source>
</reference>
<sequence>MPMMRFDDRFPPGERLPRRWHAEFTTEPGPYGQTVHLTVNGTRVGDPLTDRGWSETGYRWHDALHLAHAVCLGWSPVFRSLAGLRRRSNPRIDHIEDGGRAIVVKTSTATPGPPGRGFLGR</sequence>
<accession>A0A7W3R7V6</accession>
<name>A0A7W3R7V6_9ACTN</name>
<dbReference type="InterPro" id="IPR041407">
    <property type="entry name" value="MazG_C"/>
</dbReference>
<feature type="domain" description="MazG C-terminal" evidence="1">
    <location>
        <begin position="3"/>
        <end position="106"/>
    </location>
</feature>
<organism evidence="2 3">
    <name type="scientific">Thermomonospora cellulosilytica</name>
    <dbReference type="NCBI Taxonomy" id="1411118"/>
    <lineage>
        <taxon>Bacteria</taxon>
        <taxon>Bacillati</taxon>
        <taxon>Actinomycetota</taxon>
        <taxon>Actinomycetes</taxon>
        <taxon>Streptosporangiales</taxon>
        <taxon>Thermomonosporaceae</taxon>
        <taxon>Thermomonospora</taxon>
    </lineage>
</organism>
<dbReference type="AlphaFoldDB" id="A0A7W3R7V6"/>